<dbReference type="Pfam" id="PF03186">
    <property type="entry name" value="CobD_Cbib"/>
    <property type="match status" value="1"/>
</dbReference>
<feature type="transmembrane region" description="Helical" evidence="9">
    <location>
        <begin position="51"/>
        <end position="72"/>
    </location>
</feature>
<comment type="pathway">
    <text evidence="2 9">Cofactor biosynthesis; adenosylcobalamin biosynthesis.</text>
</comment>
<evidence type="ECO:0000256" key="4">
    <source>
        <dbReference type="ARBA" id="ARBA00022475"/>
    </source>
</evidence>
<name>A0A0U4E6P7_9BACI</name>
<comment type="caution">
    <text evidence="9">Lacks conserved residue(s) required for the propagation of feature annotation.</text>
</comment>
<keyword evidence="7 9" id="KW-1133">Transmembrane helix</keyword>
<keyword evidence="8 9" id="KW-0472">Membrane</keyword>
<reference evidence="10 11" key="1">
    <citation type="submission" date="2016-01" db="EMBL/GenBank/DDBJ databases">
        <title>Complete genome sequence of strain Lentibacillus amyloliquefaciens LAM0015T isolated from saline sediment.</title>
        <authorList>
            <person name="Wang J.-L."/>
            <person name="He M.-X."/>
        </authorList>
    </citation>
    <scope>NUCLEOTIDE SEQUENCE [LARGE SCALE GENOMIC DNA]</scope>
    <source>
        <strain evidence="10 11">LAM0015</strain>
    </source>
</reference>
<comment type="similarity">
    <text evidence="3 9">Belongs to the CobD/CbiB family.</text>
</comment>
<dbReference type="UniPathway" id="UPA00148"/>
<dbReference type="GO" id="GO:0005886">
    <property type="term" value="C:plasma membrane"/>
    <property type="evidence" value="ECO:0007669"/>
    <property type="project" value="UniProtKB-SubCell"/>
</dbReference>
<evidence type="ECO:0000256" key="3">
    <source>
        <dbReference type="ARBA" id="ARBA00006263"/>
    </source>
</evidence>
<dbReference type="PANTHER" id="PTHR34308:SF1">
    <property type="entry name" value="COBALAMIN BIOSYNTHESIS PROTEIN CBIB"/>
    <property type="match status" value="1"/>
</dbReference>
<gene>
    <name evidence="9" type="primary">cobD</name>
    <name evidence="10" type="ORF">AOX59_08020</name>
</gene>
<protein>
    <recommendedName>
        <fullName evidence="9">Cobalamin biosynthesis protein CobD</fullName>
    </recommendedName>
</protein>
<dbReference type="OrthoDB" id="9811967at2"/>
<keyword evidence="4 9" id="KW-1003">Cell membrane</keyword>
<keyword evidence="5 9" id="KW-0169">Cobalamin biosynthesis</keyword>
<evidence type="ECO:0000313" key="11">
    <source>
        <dbReference type="Proteomes" id="UP000050331"/>
    </source>
</evidence>
<dbReference type="Proteomes" id="UP000050331">
    <property type="component" value="Chromosome"/>
</dbReference>
<dbReference type="RefSeq" id="WP_068444354.1">
    <property type="nucleotide sequence ID" value="NZ_CP013862.1"/>
</dbReference>
<dbReference type="GO" id="GO:0009236">
    <property type="term" value="P:cobalamin biosynthetic process"/>
    <property type="evidence" value="ECO:0007669"/>
    <property type="project" value="UniProtKB-UniRule"/>
</dbReference>
<comment type="subcellular location">
    <subcellularLocation>
        <location evidence="1 9">Cell membrane</location>
        <topology evidence="1 9">Multi-pass membrane protein</topology>
    </subcellularLocation>
</comment>
<dbReference type="HAMAP" id="MF_00024">
    <property type="entry name" value="CobD_CbiB"/>
    <property type="match status" value="1"/>
</dbReference>
<evidence type="ECO:0000256" key="8">
    <source>
        <dbReference type="ARBA" id="ARBA00023136"/>
    </source>
</evidence>
<dbReference type="GO" id="GO:0048472">
    <property type="term" value="F:threonine-phosphate decarboxylase activity"/>
    <property type="evidence" value="ECO:0007669"/>
    <property type="project" value="InterPro"/>
</dbReference>
<feature type="transmembrane region" description="Helical" evidence="9">
    <location>
        <begin position="300"/>
        <end position="320"/>
    </location>
</feature>
<evidence type="ECO:0000256" key="9">
    <source>
        <dbReference type="HAMAP-Rule" id="MF_00024"/>
    </source>
</evidence>
<evidence type="ECO:0000313" key="10">
    <source>
        <dbReference type="EMBL" id="ALX48561.1"/>
    </source>
</evidence>
<evidence type="ECO:0000256" key="2">
    <source>
        <dbReference type="ARBA" id="ARBA00004953"/>
    </source>
</evidence>
<comment type="function">
    <text evidence="9">Converts cobyric acid to cobinamide by the addition of aminopropanol on the F carboxylic group.</text>
</comment>
<organism evidence="10 11">
    <name type="scientific">Lentibacillus amyloliquefaciens</name>
    <dbReference type="NCBI Taxonomy" id="1472767"/>
    <lineage>
        <taxon>Bacteria</taxon>
        <taxon>Bacillati</taxon>
        <taxon>Bacillota</taxon>
        <taxon>Bacilli</taxon>
        <taxon>Bacillales</taxon>
        <taxon>Bacillaceae</taxon>
        <taxon>Lentibacillus</taxon>
    </lineage>
</organism>
<dbReference type="EMBL" id="CP013862">
    <property type="protein sequence ID" value="ALX48561.1"/>
    <property type="molecule type" value="Genomic_DNA"/>
</dbReference>
<dbReference type="GO" id="GO:0015420">
    <property type="term" value="F:ABC-type vitamin B12 transporter activity"/>
    <property type="evidence" value="ECO:0007669"/>
    <property type="project" value="UniProtKB-UniRule"/>
</dbReference>
<dbReference type="PANTHER" id="PTHR34308">
    <property type="entry name" value="COBALAMIN BIOSYNTHESIS PROTEIN CBIB"/>
    <property type="match status" value="1"/>
</dbReference>
<sequence>MIIYHLVSITFALMIDRIIGDPPSWPHPVRWIGSFISWLERRLNKGARRRAKGIILLIIVTLAVFSMTWLIVWGAYQAHTIAGLAAESAIITTTIAQNDLKKAAMSVYQPLKAGDMPEARCAVSMIVGRDTQYLNESGITRATVETVAENVSDGITAPLFWALFGGAPLAMAYRAVNTCDSMVGYKNTRYRHFGWASARFDDIVNWIPSRITGVCMILVYRSPYIPKRKACHHLKREAAKHPSPNSGWGEAAVALLLGVQLGGTNFYQGIKSERAVMGLPQKDLEKGDIKAAVSIMERSAWFFLILLWIGGGCYAVAGTWL</sequence>
<dbReference type="InterPro" id="IPR004485">
    <property type="entry name" value="Cobalamin_biosynth_CobD/CbiB"/>
</dbReference>
<keyword evidence="6 9" id="KW-0812">Transmembrane</keyword>
<dbReference type="AlphaFoldDB" id="A0A0U4E6P7"/>
<dbReference type="KEGG" id="lao:AOX59_08020"/>
<evidence type="ECO:0000256" key="6">
    <source>
        <dbReference type="ARBA" id="ARBA00022692"/>
    </source>
</evidence>
<evidence type="ECO:0000256" key="5">
    <source>
        <dbReference type="ARBA" id="ARBA00022573"/>
    </source>
</evidence>
<accession>A0A0U4E6P7</accession>
<evidence type="ECO:0000256" key="7">
    <source>
        <dbReference type="ARBA" id="ARBA00022989"/>
    </source>
</evidence>
<evidence type="ECO:0000256" key="1">
    <source>
        <dbReference type="ARBA" id="ARBA00004651"/>
    </source>
</evidence>
<dbReference type="NCBIfam" id="TIGR00380">
    <property type="entry name" value="cobal_cbiB"/>
    <property type="match status" value="1"/>
</dbReference>
<proteinExistence type="inferred from homology"/>
<keyword evidence="11" id="KW-1185">Reference proteome</keyword>
<dbReference type="STRING" id="1472767.AOX59_08020"/>